<protein>
    <submittedName>
        <fullName evidence="1">Uncharacterized protein</fullName>
    </submittedName>
</protein>
<keyword evidence="2" id="KW-1185">Reference proteome</keyword>
<evidence type="ECO:0000313" key="2">
    <source>
        <dbReference type="Proteomes" id="UP000281406"/>
    </source>
</evidence>
<comment type="caution">
    <text evidence="1">The sequence shown here is derived from an EMBL/GenBank/DDBJ whole genome shotgun (WGS) entry which is preliminary data.</text>
</comment>
<reference evidence="1 2" key="1">
    <citation type="submission" date="2018-10" db="EMBL/GenBank/DDBJ databases">
        <title>Genome assembly for a Yunnan-Guizhou Plateau 3E fish, Anabarilius grahami (Regan), and its evolutionary and genetic applications.</title>
        <authorList>
            <person name="Jiang W."/>
        </authorList>
    </citation>
    <scope>NUCLEOTIDE SEQUENCE [LARGE SCALE GENOMIC DNA]</scope>
    <source>
        <strain evidence="1">AG-KIZ</strain>
        <tissue evidence="1">Muscle</tissue>
    </source>
</reference>
<dbReference type="EMBL" id="RJVU01042818">
    <property type="protein sequence ID" value="ROL44942.1"/>
    <property type="molecule type" value="Genomic_DNA"/>
</dbReference>
<name>A0A3N0YF99_ANAGA</name>
<dbReference type="Proteomes" id="UP000281406">
    <property type="component" value="Unassembled WGS sequence"/>
</dbReference>
<dbReference type="AlphaFoldDB" id="A0A3N0YF99"/>
<accession>A0A3N0YF99</accession>
<gene>
    <name evidence="1" type="ORF">DPX16_0650</name>
</gene>
<evidence type="ECO:0000313" key="1">
    <source>
        <dbReference type="EMBL" id="ROL44942.1"/>
    </source>
</evidence>
<organism evidence="1 2">
    <name type="scientific">Anabarilius grahami</name>
    <name type="common">Kanglang fish</name>
    <name type="synonym">Barilius grahami</name>
    <dbReference type="NCBI Taxonomy" id="495550"/>
    <lineage>
        <taxon>Eukaryota</taxon>
        <taxon>Metazoa</taxon>
        <taxon>Chordata</taxon>
        <taxon>Craniata</taxon>
        <taxon>Vertebrata</taxon>
        <taxon>Euteleostomi</taxon>
        <taxon>Actinopterygii</taxon>
        <taxon>Neopterygii</taxon>
        <taxon>Teleostei</taxon>
        <taxon>Ostariophysi</taxon>
        <taxon>Cypriniformes</taxon>
        <taxon>Xenocyprididae</taxon>
        <taxon>Xenocypridinae</taxon>
        <taxon>Xenocypridinae incertae sedis</taxon>
        <taxon>Anabarilius</taxon>
    </lineage>
</organism>
<sequence length="151" mass="16841">MTLNPLNSSVYHLITQKMSCQFTGQHRYSKYADKGHIDPRRITNNVKGHWGDTMVNHGWGMGKLRGWSVGEGKVVGGTQGSQRIGFQETQAEQETKVEQTEQMTRVVQAEQEGLKTTLAMLETTMVEQMTTTAVQRGLKIPTAEQTTTTVV</sequence>
<proteinExistence type="predicted"/>